<dbReference type="GO" id="GO:0009277">
    <property type="term" value="C:fungal-type cell wall"/>
    <property type="evidence" value="ECO:0007669"/>
    <property type="project" value="TreeGrafter"/>
</dbReference>
<keyword evidence="3" id="KW-1133">Transmembrane helix</keyword>
<evidence type="ECO:0000313" key="5">
    <source>
        <dbReference type="EMBL" id="OCK84717.1"/>
    </source>
</evidence>
<dbReference type="OrthoDB" id="4074350at2759"/>
<dbReference type="InterPro" id="IPR034164">
    <property type="entry name" value="Pepsin-like_dom"/>
</dbReference>
<dbReference type="Gene3D" id="2.40.70.10">
    <property type="entry name" value="Acid Proteases"/>
    <property type="match status" value="2"/>
</dbReference>
<dbReference type="Gene3D" id="1.20.5.510">
    <property type="entry name" value="Single helix bin"/>
    <property type="match status" value="1"/>
</dbReference>
<comment type="similarity">
    <text evidence="1">Belongs to the peptidase A1 family.</text>
</comment>
<evidence type="ECO:0000256" key="1">
    <source>
        <dbReference type="ARBA" id="ARBA00007447"/>
    </source>
</evidence>
<feature type="domain" description="Peptidase A1" evidence="4">
    <location>
        <begin position="30"/>
        <end position="384"/>
    </location>
</feature>
<keyword evidence="3" id="KW-0472">Membrane</keyword>
<sequence>MAVAPRATTIPAPYVVPPSQSFDGDDGRWSTFSINVGTPGQDLRVQVSTQSGETWVIVPDGCYPEDGANCPSLRGAQPFNSASSRGFQSNISSTWSTIGVYSLDLEQKLNYTGNGLYGFDRVALGPASDNSALSLDHQIVAGVAEPDYYMGHIGLGVQPSSFSSLSQPSQSFLIQMWNQTKIPSLSYAYTAGAKYRLKSVFGSLILGGYDDTRFTPNNISFSFSNDAARLLTVGVQSIIAMNSLEGTYALTSTGHWSLIDSTVPHIWLPQDVCDGFQKAFGLTYDPTTDLYLINSTIHDKLLSLNPTITFKLANSILDTGANWTDIVLPYAAFDLQASYPIYPNATNYFPIRRAANESQYVIGRTLLQEAYLIVDHERNNFTLAQAAFPDPLPASHVVAILPSNSTSHPAAASTTTSTTSTSSLGTGAIAGIAAGGVVCLLLILIGVMMWFRRRRKQAKHAELANTQIKPVDEKPPATPSSPSHDENGIKPSELSGTQVMELGTPSNETVLGMGSGSKPNQNQYAGYHGREGLRSPGSPGVHDHLLSPEPQELPTPLNSPGVHEVMGSPIIHELEGEYYVPLSQRGSRAVSEAGERR</sequence>
<evidence type="ECO:0000256" key="2">
    <source>
        <dbReference type="SAM" id="MobiDB-lite"/>
    </source>
</evidence>
<feature type="region of interest" description="Disordered" evidence="2">
    <location>
        <begin position="462"/>
        <end position="492"/>
    </location>
</feature>
<dbReference type="GO" id="GO:0004190">
    <property type="term" value="F:aspartic-type endopeptidase activity"/>
    <property type="evidence" value="ECO:0007669"/>
    <property type="project" value="InterPro"/>
</dbReference>
<name>A0A8E2EIN2_9PEZI</name>
<dbReference type="Pfam" id="PF00026">
    <property type="entry name" value="Asp"/>
    <property type="match status" value="1"/>
</dbReference>
<evidence type="ECO:0000259" key="4">
    <source>
        <dbReference type="PROSITE" id="PS51767"/>
    </source>
</evidence>
<keyword evidence="6" id="KW-1185">Reference proteome</keyword>
<dbReference type="Proteomes" id="UP000250266">
    <property type="component" value="Unassembled WGS sequence"/>
</dbReference>
<dbReference type="PANTHER" id="PTHR47965:SF101">
    <property type="entry name" value="HYPOTHETICAL ASPARTYL PROTEASE (EUROFUNG)-RELATED"/>
    <property type="match status" value="1"/>
</dbReference>
<reference evidence="5 6" key="1">
    <citation type="journal article" date="2016" name="Nat. Commun.">
        <title>Ectomycorrhizal ecology is imprinted in the genome of the dominant symbiotic fungus Cenococcum geophilum.</title>
        <authorList>
            <consortium name="DOE Joint Genome Institute"/>
            <person name="Peter M."/>
            <person name="Kohler A."/>
            <person name="Ohm R.A."/>
            <person name="Kuo A."/>
            <person name="Krutzmann J."/>
            <person name="Morin E."/>
            <person name="Arend M."/>
            <person name="Barry K.W."/>
            <person name="Binder M."/>
            <person name="Choi C."/>
            <person name="Clum A."/>
            <person name="Copeland A."/>
            <person name="Grisel N."/>
            <person name="Haridas S."/>
            <person name="Kipfer T."/>
            <person name="LaButti K."/>
            <person name="Lindquist E."/>
            <person name="Lipzen A."/>
            <person name="Maire R."/>
            <person name="Meier B."/>
            <person name="Mihaltcheva S."/>
            <person name="Molinier V."/>
            <person name="Murat C."/>
            <person name="Poggeler S."/>
            <person name="Quandt C.A."/>
            <person name="Sperisen C."/>
            <person name="Tritt A."/>
            <person name="Tisserant E."/>
            <person name="Crous P.W."/>
            <person name="Henrissat B."/>
            <person name="Nehls U."/>
            <person name="Egli S."/>
            <person name="Spatafora J.W."/>
            <person name="Grigoriev I.V."/>
            <person name="Martin F.M."/>
        </authorList>
    </citation>
    <scope>NUCLEOTIDE SEQUENCE [LARGE SCALE GENOMIC DNA]</scope>
    <source>
        <strain evidence="5 6">CBS 459.81</strain>
    </source>
</reference>
<dbReference type="GO" id="GO:0031505">
    <property type="term" value="P:fungal-type cell wall organization"/>
    <property type="evidence" value="ECO:0007669"/>
    <property type="project" value="TreeGrafter"/>
</dbReference>
<dbReference type="SUPFAM" id="SSF50630">
    <property type="entry name" value="Acid proteases"/>
    <property type="match status" value="1"/>
</dbReference>
<dbReference type="PANTHER" id="PTHR47965">
    <property type="entry name" value="ASPARTYL PROTEASE-RELATED"/>
    <property type="match status" value="1"/>
</dbReference>
<dbReference type="PROSITE" id="PS51767">
    <property type="entry name" value="PEPTIDASE_A1"/>
    <property type="match status" value="1"/>
</dbReference>
<proteinExistence type="inferred from homology"/>
<dbReference type="PRINTS" id="PR00792">
    <property type="entry name" value="PEPSIN"/>
</dbReference>
<organism evidence="5 6">
    <name type="scientific">Lepidopterella palustris CBS 459.81</name>
    <dbReference type="NCBI Taxonomy" id="1314670"/>
    <lineage>
        <taxon>Eukaryota</taxon>
        <taxon>Fungi</taxon>
        <taxon>Dikarya</taxon>
        <taxon>Ascomycota</taxon>
        <taxon>Pezizomycotina</taxon>
        <taxon>Dothideomycetes</taxon>
        <taxon>Pleosporomycetidae</taxon>
        <taxon>Mytilinidiales</taxon>
        <taxon>Argynnaceae</taxon>
        <taxon>Lepidopterella</taxon>
    </lineage>
</organism>
<dbReference type="InterPro" id="IPR033121">
    <property type="entry name" value="PEPTIDASE_A1"/>
</dbReference>
<keyword evidence="5" id="KW-0378">Hydrolase</keyword>
<feature type="transmembrane region" description="Helical" evidence="3">
    <location>
        <begin position="428"/>
        <end position="451"/>
    </location>
</feature>
<protein>
    <submittedName>
        <fullName evidence="5">Acid protease</fullName>
    </submittedName>
</protein>
<evidence type="ECO:0000256" key="3">
    <source>
        <dbReference type="SAM" id="Phobius"/>
    </source>
</evidence>
<dbReference type="EMBL" id="KV744831">
    <property type="protein sequence ID" value="OCK84717.1"/>
    <property type="molecule type" value="Genomic_DNA"/>
</dbReference>
<evidence type="ECO:0000313" key="6">
    <source>
        <dbReference type="Proteomes" id="UP000250266"/>
    </source>
</evidence>
<gene>
    <name evidence="5" type="ORF">K432DRAFT_344491</name>
</gene>
<accession>A0A8E2EIN2</accession>
<dbReference type="InterPro" id="IPR001461">
    <property type="entry name" value="Aspartic_peptidase_A1"/>
</dbReference>
<dbReference type="InterPro" id="IPR021109">
    <property type="entry name" value="Peptidase_aspartic_dom_sf"/>
</dbReference>
<dbReference type="AlphaFoldDB" id="A0A8E2EIN2"/>
<dbReference type="GO" id="GO:0005576">
    <property type="term" value="C:extracellular region"/>
    <property type="evidence" value="ECO:0007669"/>
    <property type="project" value="TreeGrafter"/>
</dbReference>
<dbReference type="GO" id="GO:0006508">
    <property type="term" value="P:proteolysis"/>
    <property type="evidence" value="ECO:0007669"/>
    <property type="project" value="UniProtKB-KW"/>
</dbReference>
<keyword evidence="3" id="KW-0812">Transmembrane</keyword>
<feature type="region of interest" description="Disordered" evidence="2">
    <location>
        <begin position="505"/>
        <end position="564"/>
    </location>
</feature>
<keyword evidence="5" id="KW-0645">Protease</keyword>
<dbReference type="CDD" id="cd05471">
    <property type="entry name" value="pepsin_like"/>
    <property type="match status" value="1"/>
</dbReference>